<evidence type="ECO:0000313" key="1">
    <source>
        <dbReference type="EMBL" id="CAB4218757.1"/>
    </source>
</evidence>
<sequence>MEQLNQFIEYLYTVEENSSSLNQEQVKKLQMIQSKVTEIVNKVETIATSAVNQLQPVSQPQLELQLAENSVFRFGEFIEINEKIVQRGKNWVVMNKKGTKVLGTHPTREKAVKQLQAIEISKASH</sequence>
<dbReference type="EMBL" id="LR797474">
    <property type="protein sequence ID" value="CAB4218757.1"/>
    <property type="molecule type" value="Genomic_DNA"/>
</dbReference>
<accession>A0A6J5SWE0</accession>
<proteinExistence type="predicted"/>
<organism evidence="1">
    <name type="scientific">uncultured Caudovirales phage</name>
    <dbReference type="NCBI Taxonomy" id="2100421"/>
    <lineage>
        <taxon>Viruses</taxon>
        <taxon>Duplodnaviria</taxon>
        <taxon>Heunggongvirae</taxon>
        <taxon>Uroviricota</taxon>
        <taxon>Caudoviricetes</taxon>
        <taxon>Peduoviridae</taxon>
        <taxon>Maltschvirus</taxon>
        <taxon>Maltschvirus maltsch</taxon>
    </lineage>
</organism>
<reference evidence="1" key="1">
    <citation type="submission" date="2020-05" db="EMBL/GenBank/DDBJ databases">
        <authorList>
            <person name="Chiriac C."/>
            <person name="Salcher M."/>
            <person name="Ghai R."/>
            <person name="Kavagutti S V."/>
        </authorList>
    </citation>
    <scope>NUCLEOTIDE SEQUENCE</scope>
</reference>
<protein>
    <submittedName>
        <fullName evidence="1">Uncharacterized protein</fullName>
    </submittedName>
</protein>
<name>A0A6J5SWE0_9CAUD</name>
<gene>
    <name evidence="1" type="ORF">UFOVP1604_43</name>
</gene>